<name>A0A644T9E0_9ZZZZ</name>
<feature type="domain" description="Mannosyl-glycoprotein endo-beta-N-acetylglucosamidase-like" evidence="1">
    <location>
        <begin position="92"/>
        <end position="218"/>
    </location>
</feature>
<organism evidence="2">
    <name type="scientific">bioreactor metagenome</name>
    <dbReference type="NCBI Taxonomy" id="1076179"/>
    <lineage>
        <taxon>unclassified sequences</taxon>
        <taxon>metagenomes</taxon>
        <taxon>ecological metagenomes</taxon>
    </lineage>
</organism>
<evidence type="ECO:0000259" key="1">
    <source>
        <dbReference type="Pfam" id="PF01832"/>
    </source>
</evidence>
<dbReference type="EMBL" id="VSSQ01000021">
    <property type="protein sequence ID" value="MPL63556.1"/>
    <property type="molecule type" value="Genomic_DNA"/>
</dbReference>
<dbReference type="Pfam" id="PF01832">
    <property type="entry name" value="Glucosaminidase"/>
    <property type="match status" value="1"/>
</dbReference>
<dbReference type="InterPro" id="IPR002901">
    <property type="entry name" value="MGlyc_endo_b_GlcNAc-like_dom"/>
</dbReference>
<reference evidence="2" key="1">
    <citation type="submission" date="2019-08" db="EMBL/GenBank/DDBJ databases">
        <authorList>
            <person name="Kucharzyk K."/>
            <person name="Murdoch R.W."/>
            <person name="Higgins S."/>
            <person name="Loffler F."/>
        </authorList>
    </citation>
    <scope>NUCLEOTIDE SEQUENCE</scope>
</reference>
<comment type="caution">
    <text evidence="2">The sequence shown here is derived from an EMBL/GenBank/DDBJ whole genome shotgun (WGS) entry which is preliminary data.</text>
</comment>
<protein>
    <recommendedName>
        <fullName evidence="1">Mannosyl-glycoprotein endo-beta-N-acetylglucosamidase-like domain-containing protein</fullName>
    </recommendedName>
</protein>
<gene>
    <name evidence="2" type="ORF">SDC9_09196</name>
</gene>
<accession>A0A644T9E0</accession>
<proteinExistence type="predicted"/>
<dbReference type="GO" id="GO:0004040">
    <property type="term" value="F:amidase activity"/>
    <property type="evidence" value="ECO:0007669"/>
    <property type="project" value="InterPro"/>
</dbReference>
<sequence length="223" mass="24819">MLTLKTKKINLLLVSIVTFAVWLTGAPAAFAADTQIDATPTVVYSRSLVYDQEPFDLTIMGEPLATKEQCLNYLRRKNPLPLITVRPSELVDYFYEEASLEGIRPDVAFAQSLHETGNFRYGGDVIPMQNNYSGLGTTGGGVLGAWFPTAKIGVRAQIQHLLAYSNTRPPKEDVVDPRYDLVKRTGNFGKAINWTDLNGKWAVPGKTYGQMILSIHQRILQEK</sequence>
<evidence type="ECO:0000313" key="2">
    <source>
        <dbReference type="EMBL" id="MPL63556.1"/>
    </source>
</evidence>
<dbReference type="AlphaFoldDB" id="A0A644T9E0"/>